<accession>X1V204</accession>
<name>X1V204_9ZZZZ</name>
<reference evidence="1" key="1">
    <citation type="journal article" date="2014" name="Front. Microbiol.">
        <title>High frequency of phylogenetically diverse reductive dehalogenase-homologous genes in deep subseafloor sedimentary metagenomes.</title>
        <authorList>
            <person name="Kawai M."/>
            <person name="Futagami T."/>
            <person name="Toyoda A."/>
            <person name="Takaki Y."/>
            <person name="Nishi S."/>
            <person name="Hori S."/>
            <person name="Arai W."/>
            <person name="Tsubouchi T."/>
            <person name="Morono Y."/>
            <person name="Uchiyama I."/>
            <person name="Ito T."/>
            <person name="Fujiyama A."/>
            <person name="Inagaki F."/>
            <person name="Takami H."/>
        </authorList>
    </citation>
    <scope>NUCLEOTIDE SEQUENCE</scope>
    <source>
        <strain evidence="1">Expedition CK06-06</strain>
    </source>
</reference>
<organism evidence="1">
    <name type="scientific">marine sediment metagenome</name>
    <dbReference type="NCBI Taxonomy" id="412755"/>
    <lineage>
        <taxon>unclassified sequences</taxon>
        <taxon>metagenomes</taxon>
        <taxon>ecological metagenomes</taxon>
    </lineage>
</organism>
<gene>
    <name evidence="1" type="ORF">S12H4_43214</name>
</gene>
<evidence type="ECO:0000313" key="1">
    <source>
        <dbReference type="EMBL" id="GAJ06191.1"/>
    </source>
</evidence>
<sequence>MGIESPATYGDYYWKNSVEATEAFDEVMENALSPYLRGIFADIPGIRELPSGLQSFMRAMAEPPTAGFGDLIKLTAGEFGAEILKDAIAPAMSMMKRF</sequence>
<protein>
    <submittedName>
        <fullName evidence="1">Uncharacterized protein</fullName>
    </submittedName>
</protein>
<feature type="non-terminal residue" evidence="1">
    <location>
        <position position="98"/>
    </location>
</feature>
<comment type="caution">
    <text evidence="1">The sequence shown here is derived from an EMBL/GenBank/DDBJ whole genome shotgun (WGS) entry which is preliminary data.</text>
</comment>
<dbReference type="EMBL" id="BARW01026505">
    <property type="protein sequence ID" value="GAJ06191.1"/>
    <property type="molecule type" value="Genomic_DNA"/>
</dbReference>
<proteinExistence type="predicted"/>
<dbReference type="AlphaFoldDB" id="X1V204"/>